<feature type="domain" description="SGNH hydrolase-type esterase" evidence="2">
    <location>
        <begin position="26"/>
        <end position="183"/>
    </location>
</feature>
<evidence type="ECO:0000313" key="3">
    <source>
        <dbReference type="EMBL" id="MCK0536606.1"/>
    </source>
</evidence>
<proteinExistence type="predicted"/>
<dbReference type="SUPFAM" id="SSF52266">
    <property type="entry name" value="SGNH hydrolase"/>
    <property type="match status" value="1"/>
</dbReference>
<protein>
    <submittedName>
        <fullName evidence="3">Arylesterase</fullName>
    </submittedName>
</protein>
<keyword evidence="4" id="KW-1185">Reference proteome</keyword>
<sequence length="208" mass="21865">MRLLSALLAGCLTAVASLASADILIVGDSISAAYGIDKAEGWAELLAERVNEECPGMAVHNASVSGETTGGGVARLPALLERYSPVILVIELGGNDGLRGMAPAHMQNNLAAMVQQGRAAGAEPVLLGMKIPPNYGERYTELFERAFRQVADDEKVPLLPFFLDGVGGDASLMQEDGIHPLAAAQPRLLDNAWQVLAEPVHRLCAAAL</sequence>
<dbReference type="InterPro" id="IPR036514">
    <property type="entry name" value="SGNH_hydro_sf"/>
</dbReference>
<reference evidence="3" key="1">
    <citation type="submission" date="2022-04" db="EMBL/GenBank/DDBJ databases">
        <title>Alcanivorax sp. CY1518 draft genome sequence.</title>
        <authorList>
            <person name="Zhao G."/>
            <person name="An M."/>
        </authorList>
    </citation>
    <scope>NUCLEOTIDE SEQUENCE</scope>
    <source>
        <strain evidence="3">CY1518</strain>
    </source>
</reference>
<evidence type="ECO:0000256" key="1">
    <source>
        <dbReference type="SAM" id="SignalP"/>
    </source>
</evidence>
<dbReference type="InterPro" id="IPR013830">
    <property type="entry name" value="SGNH_hydro"/>
</dbReference>
<dbReference type="PANTHER" id="PTHR30383">
    <property type="entry name" value="THIOESTERASE 1/PROTEASE 1/LYSOPHOSPHOLIPASE L1"/>
    <property type="match status" value="1"/>
</dbReference>
<dbReference type="InterPro" id="IPR051532">
    <property type="entry name" value="Ester_Hydrolysis_Enzymes"/>
</dbReference>
<evidence type="ECO:0000259" key="2">
    <source>
        <dbReference type="Pfam" id="PF13472"/>
    </source>
</evidence>
<feature type="signal peptide" evidence="1">
    <location>
        <begin position="1"/>
        <end position="21"/>
    </location>
</feature>
<comment type="caution">
    <text evidence="3">The sequence shown here is derived from an EMBL/GenBank/DDBJ whole genome shotgun (WGS) entry which is preliminary data.</text>
</comment>
<organism evidence="3 4">
    <name type="scientific">Alcanivorax quisquiliarum</name>
    <dbReference type="NCBI Taxonomy" id="2933565"/>
    <lineage>
        <taxon>Bacteria</taxon>
        <taxon>Pseudomonadati</taxon>
        <taxon>Pseudomonadota</taxon>
        <taxon>Gammaproteobacteria</taxon>
        <taxon>Oceanospirillales</taxon>
        <taxon>Alcanivoracaceae</taxon>
        <taxon>Alcanivorax</taxon>
    </lineage>
</organism>
<feature type="chain" id="PRO_5045052192" evidence="1">
    <location>
        <begin position="22"/>
        <end position="208"/>
    </location>
</feature>
<accession>A0ABT0E482</accession>
<dbReference type="RefSeq" id="WP_246948056.1">
    <property type="nucleotide sequence ID" value="NZ_JALKII010000001.1"/>
</dbReference>
<dbReference type="EMBL" id="JALKII010000001">
    <property type="protein sequence ID" value="MCK0536606.1"/>
    <property type="molecule type" value="Genomic_DNA"/>
</dbReference>
<dbReference type="Proteomes" id="UP001165524">
    <property type="component" value="Unassembled WGS sequence"/>
</dbReference>
<dbReference type="CDD" id="cd01822">
    <property type="entry name" value="Lysophospholipase_L1_like"/>
    <property type="match status" value="1"/>
</dbReference>
<name>A0ABT0E482_9GAMM</name>
<gene>
    <name evidence="3" type="ORF">MU846_02690</name>
</gene>
<keyword evidence="1" id="KW-0732">Signal</keyword>
<dbReference type="Pfam" id="PF13472">
    <property type="entry name" value="Lipase_GDSL_2"/>
    <property type="match status" value="1"/>
</dbReference>
<dbReference type="PANTHER" id="PTHR30383:SF24">
    <property type="entry name" value="THIOESTERASE 1_PROTEASE 1_LYSOPHOSPHOLIPASE L1"/>
    <property type="match status" value="1"/>
</dbReference>
<evidence type="ECO:0000313" key="4">
    <source>
        <dbReference type="Proteomes" id="UP001165524"/>
    </source>
</evidence>
<dbReference type="Gene3D" id="3.40.50.1110">
    <property type="entry name" value="SGNH hydrolase"/>
    <property type="match status" value="1"/>
</dbReference>